<dbReference type="InterPro" id="IPR023799">
    <property type="entry name" value="RbfA_dom_sf"/>
</dbReference>
<dbReference type="EMBL" id="FXZK01000006">
    <property type="protein sequence ID" value="SMY08990.1"/>
    <property type="molecule type" value="Genomic_DNA"/>
</dbReference>
<dbReference type="PANTHER" id="PTHR33515:SF1">
    <property type="entry name" value="RIBOSOME-BINDING FACTOR A, CHLOROPLASTIC-RELATED"/>
    <property type="match status" value="1"/>
</dbReference>
<comment type="subcellular location">
    <subcellularLocation>
        <location evidence="2">Cytoplasm</location>
    </subcellularLocation>
</comment>
<dbReference type="Proteomes" id="UP000201613">
    <property type="component" value="Unassembled WGS sequence"/>
</dbReference>
<organism evidence="4 5">
    <name type="scientific">Flavimaricola marinus</name>
    <dbReference type="NCBI Taxonomy" id="1819565"/>
    <lineage>
        <taxon>Bacteria</taxon>
        <taxon>Pseudomonadati</taxon>
        <taxon>Pseudomonadota</taxon>
        <taxon>Alphaproteobacteria</taxon>
        <taxon>Rhodobacterales</taxon>
        <taxon>Paracoccaceae</taxon>
        <taxon>Flavimaricola</taxon>
    </lineage>
</organism>
<dbReference type="InterPro" id="IPR000238">
    <property type="entry name" value="RbfA"/>
</dbReference>
<evidence type="ECO:0000256" key="3">
    <source>
        <dbReference type="SAM" id="MobiDB-lite"/>
    </source>
</evidence>
<dbReference type="GO" id="GO:0005829">
    <property type="term" value="C:cytosol"/>
    <property type="evidence" value="ECO:0007669"/>
    <property type="project" value="TreeGrafter"/>
</dbReference>
<reference evidence="4 5" key="1">
    <citation type="submission" date="2017-05" db="EMBL/GenBank/DDBJ databases">
        <authorList>
            <person name="Song R."/>
            <person name="Chenine A.L."/>
            <person name="Ruprecht R.M."/>
        </authorList>
    </citation>
    <scope>NUCLEOTIDE SEQUENCE [LARGE SCALE GENOMIC DNA]</scope>
    <source>
        <strain evidence="4 5">CECT 8899</strain>
    </source>
</reference>
<dbReference type="GO" id="GO:0043024">
    <property type="term" value="F:ribosomal small subunit binding"/>
    <property type="evidence" value="ECO:0007669"/>
    <property type="project" value="TreeGrafter"/>
</dbReference>
<dbReference type="Gene3D" id="3.30.300.20">
    <property type="match status" value="1"/>
</dbReference>
<dbReference type="AlphaFoldDB" id="A0A238LJB8"/>
<dbReference type="InterPro" id="IPR020053">
    <property type="entry name" value="Ribosome-bd_factorA_CS"/>
</dbReference>
<dbReference type="NCBIfam" id="TIGR00082">
    <property type="entry name" value="rbfA"/>
    <property type="match status" value="1"/>
</dbReference>
<keyword evidence="2" id="KW-0963">Cytoplasm</keyword>
<gene>
    <name evidence="2 4" type="primary">rbfA</name>
    <name evidence="4" type="ORF">LOM8899_03150</name>
</gene>
<dbReference type="PANTHER" id="PTHR33515">
    <property type="entry name" value="RIBOSOME-BINDING FACTOR A, CHLOROPLASTIC-RELATED"/>
    <property type="match status" value="1"/>
</dbReference>
<feature type="region of interest" description="Disordered" evidence="3">
    <location>
        <begin position="1"/>
        <end position="27"/>
    </location>
</feature>
<dbReference type="NCBIfam" id="NF001802">
    <property type="entry name" value="PRK00521.2-5"/>
    <property type="match status" value="1"/>
</dbReference>
<keyword evidence="1 2" id="KW-0690">Ribosome biogenesis</keyword>
<keyword evidence="5" id="KW-1185">Reference proteome</keyword>
<comment type="subunit">
    <text evidence="2">Monomer. Binds 30S ribosomal subunits, but not 50S ribosomal subunits or 70S ribosomes.</text>
</comment>
<dbReference type="Pfam" id="PF02033">
    <property type="entry name" value="RBFA"/>
    <property type="match status" value="1"/>
</dbReference>
<protein>
    <recommendedName>
        <fullName evidence="2">Ribosome-binding factor A</fullName>
    </recommendedName>
</protein>
<evidence type="ECO:0000256" key="2">
    <source>
        <dbReference type="HAMAP-Rule" id="MF_00003"/>
    </source>
</evidence>
<dbReference type="SUPFAM" id="SSF89919">
    <property type="entry name" value="Ribosome-binding factor A, RbfA"/>
    <property type="match status" value="1"/>
</dbReference>
<dbReference type="GO" id="GO:0030490">
    <property type="term" value="P:maturation of SSU-rRNA"/>
    <property type="evidence" value="ECO:0007669"/>
    <property type="project" value="UniProtKB-UniRule"/>
</dbReference>
<dbReference type="PROSITE" id="PS01319">
    <property type="entry name" value="RBFA"/>
    <property type="match status" value="1"/>
</dbReference>
<evidence type="ECO:0000313" key="5">
    <source>
        <dbReference type="Proteomes" id="UP000201613"/>
    </source>
</evidence>
<accession>A0A238LJB8</accession>
<name>A0A238LJB8_9RHOB</name>
<dbReference type="InterPro" id="IPR015946">
    <property type="entry name" value="KH_dom-like_a/b"/>
</dbReference>
<evidence type="ECO:0000313" key="4">
    <source>
        <dbReference type="EMBL" id="SMY08990.1"/>
    </source>
</evidence>
<feature type="compositionally biased region" description="Low complexity" evidence="3">
    <location>
        <begin position="9"/>
        <end position="23"/>
    </location>
</feature>
<evidence type="ECO:0000256" key="1">
    <source>
        <dbReference type="ARBA" id="ARBA00022517"/>
    </source>
</evidence>
<proteinExistence type="inferred from homology"/>
<comment type="similarity">
    <text evidence="2">Belongs to the RbfA family.</text>
</comment>
<dbReference type="HAMAP" id="MF_00003">
    <property type="entry name" value="RbfA"/>
    <property type="match status" value="1"/>
</dbReference>
<sequence length="141" mass="15703">MGGMAKNKSSSSSASRTASAGPSQRQLRVGELLRRTLSEVLQRGEVHDEDLQGMSITVGEVRVSPDLRIATAYVLPLGGKGQDEALEALRRNKHEIRHLVVKGMTLKFAPELRFEIDDTFDRMDRTTALFADKHVRQDLDD</sequence>
<comment type="function">
    <text evidence="2">One of several proteins that assist in the late maturation steps of the functional core of the 30S ribosomal subunit. Associates with free 30S ribosomal subunits (but not with 30S subunits that are part of 70S ribosomes or polysomes). Required for efficient processing of 16S rRNA. May interact with the 5'-terminal helix region of 16S rRNA.</text>
</comment>